<organism evidence="1 2">
    <name type="scientific">Chitinophaga filiformis</name>
    <name type="common">Myxococcus filiformis</name>
    <name type="synonym">Flexibacter filiformis</name>
    <dbReference type="NCBI Taxonomy" id="104663"/>
    <lineage>
        <taxon>Bacteria</taxon>
        <taxon>Pseudomonadati</taxon>
        <taxon>Bacteroidota</taxon>
        <taxon>Chitinophagia</taxon>
        <taxon>Chitinophagales</taxon>
        <taxon>Chitinophagaceae</taxon>
        <taxon>Chitinophaga</taxon>
    </lineage>
</organism>
<name>A0A1G7NB85_CHIFI</name>
<dbReference type="STRING" id="104663.SAMN04488121_102715"/>
<evidence type="ECO:0000313" key="2">
    <source>
        <dbReference type="Proteomes" id="UP000199045"/>
    </source>
</evidence>
<dbReference type="AlphaFoldDB" id="A0A1G7NB85"/>
<sequence>MINTLVIRFLRRLLSSKIYLTCLSCIFLLFHKAAAQEKEHFYDLKLLDAYVVRMDLGAVILKGRSSCLFRKHHAGALVKIRISDILYMVRKAELDSLSLLKVNYLAINRKELKGISGKKDVIATITPLKNNKDYVLFARVLDSLECRGAIFRHINWAAQSLAPCEKKGRDPFRKYFSSSEK</sequence>
<dbReference type="Proteomes" id="UP000199045">
    <property type="component" value="Unassembled WGS sequence"/>
</dbReference>
<accession>A0A1G7NB85</accession>
<dbReference type="EMBL" id="FNBN01000002">
    <property type="protein sequence ID" value="SDF70629.1"/>
    <property type="molecule type" value="Genomic_DNA"/>
</dbReference>
<evidence type="ECO:0000313" key="1">
    <source>
        <dbReference type="EMBL" id="SDF70629.1"/>
    </source>
</evidence>
<reference evidence="1 2" key="1">
    <citation type="submission" date="2016-10" db="EMBL/GenBank/DDBJ databases">
        <authorList>
            <person name="de Groot N.N."/>
        </authorList>
    </citation>
    <scope>NUCLEOTIDE SEQUENCE [LARGE SCALE GENOMIC DNA]</scope>
    <source>
        <strain evidence="1 2">DSM 527</strain>
    </source>
</reference>
<protein>
    <submittedName>
        <fullName evidence="1">Uncharacterized protein</fullName>
    </submittedName>
</protein>
<gene>
    <name evidence="1" type="ORF">SAMN04488121_102715</name>
</gene>
<proteinExistence type="predicted"/>